<dbReference type="Proteomes" id="UP000605992">
    <property type="component" value="Unassembled WGS sequence"/>
</dbReference>
<comment type="caution">
    <text evidence="1">The sequence shown here is derived from an EMBL/GenBank/DDBJ whole genome shotgun (WGS) entry which is preliminary data.</text>
</comment>
<dbReference type="EMBL" id="BOOR01000012">
    <property type="protein sequence ID" value="GII53909.1"/>
    <property type="molecule type" value="Genomic_DNA"/>
</dbReference>
<evidence type="ECO:0000313" key="1">
    <source>
        <dbReference type="EMBL" id="GII53909.1"/>
    </source>
</evidence>
<proteinExistence type="predicted"/>
<organism evidence="1 2">
    <name type="scientific">Planotetraspora thailandica</name>
    <dbReference type="NCBI Taxonomy" id="487172"/>
    <lineage>
        <taxon>Bacteria</taxon>
        <taxon>Bacillati</taxon>
        <taxon>Actinomycetota</taxon>
        <taxon>Actinomycetes</taxon>
        <taxon>Streptosporangiales</taxon>
        <taxon>Streptosporangiaceae</taxon>
        <taxon>Planotetraspora</taxon>
    </lineage>
</organism>
<name>A0A8J3V4K1_9ACTN</name>
<accession>A0A8J3V4K1</accession>
<protein>
    <submittedName>
        <fullName evidence="1">Uncharacterized protein</fullName>
    </submittedName>
</protein>
<evidence type="ECO:0000313" key="2">
    <source>
        <dbReference type="Proteomes" id="UP000605992"/>
    </source>
</evidence>
<keyword evidence="2" id="KW-1185">Reference proteome</keyword>
<sequence length="61" mass="6250">MVIMHEHTVGQGAFGPEYGTAFPGHGLGAPVPGFHGFACGIEAGVRGEAAGSPEHVERRHA</sequence>
<dbReference type="AlphaFoldDB" id="A0A8J3V4K1"/>
<reference evidence="1" key="1">
    <citation type="submission" date="2021-01" db="EMBL/GenBank/DDBJ databases">
        <title>Whole genome shotgun sequence of Planotetraspora thailandica NBRC 104271.</title>
        <authorList>
            <person name="Komaki H."/>
            <person name="Tamura T."/>
        </authorList>
    </citation>
    <scope>NUCLEOTIDE SEQUENCE</scope>
    <source>
        <strain evidence="1">NBRC 104271</strain>
    </source>
</reference>
<gene>
    <name evidence="1" type="ORF">Pth03_22980</name>
</gene>